<name>A0A0C9VYU7_SPHS4</name>
<dbReference type="PANTHER" id="PTHR35871:SF1">
    <property type="entry name" value="CXC1-LIKE CYSTEINE CLUSTER ASSOCIATED WITH KDZ TRANSPOSASES DOMAIN-CONTAINING PROTEIN"/>
    <property type="match status" value="1"/>
</dbReference>
<evidence type="ECO:0000313" key="1">
    <source>
        <dbReference type="EMBL" id="KIJ43691.1"/>
    </source>
</evidence>
<dbReference type="OrthoDB" id="6511194at2759"/>
<dbReference type="AlphaFoldDB" id="A0A0C9VYU7"/>
<dbReference type="PANTHER" id="PTHR35871">
    <property type="entry name" value="EXPRESSED PROTEIN"/>
    <property type="match status" value="1"/>
</dbReference>
<dbReference type="Proteomes" id="UP000054279">
    <property type="component" value="Unassembled WGS sequence"/>
</dbReference>
<sequence length="160" mass="18337">MSFTDENVTKIAELMHPNKKLVFIFDNSSAHNSLATNALSINKLNIGPGRKNVPHMQDTLILDDNPYGYGGQLQKMQFDNPLPSDHPYKDFEGQPKGIKVILEEQGYIQVTVPGQELERFLESARLTRISRSEKRSCKMCWVILKITSHMMKTQKMKTVW</sequence>
<proteinExistence type="predicted"/>
<evidence type="ECO:0000313" key="2">
    <source>
        <dbReference type="Proteomes" id="UP000054279"/>
    </source>
</evidence>
<organism evidence="1 2">
    <name type="scientific">Sphaerobolus stellatus (strain SS14)</name>
    <dbReference type="NCBI Taxonomy" id="990650"/>
    <lineage>
        <taxon>Eukaryota</taxon>
        <taxon>Fungi</taxon>
        <taxon>Dikarya</taxon>
        <taxon>Basidiomycota</taxon>
        <taxon>Agaricomycotina</taxon>
        <taxon>Agaricomycetes</taxon>
        <taxon>Phallomycetidae</taxon>
        <taxon>Geastrales</taxon>
        <taxon>Sphaerobolaceae</taxon>
        <taxon>Sphaerobolus</taxon>
    </lineage>
</organism>
<keyword evidence="2" id="KW-1185">Reference proteome</keyword>
<gene>
    <name evidence="1" type="ORF">M422DRAFT_47764</name>
</gene>
<accession>A0A0C9VYU7</accession>
<dbReference type="EMBL" id="KN837121">
    <property type="protein sequence ID" value="KIJ43691.1"/>
    <property type="molecule type" value="Genomic_DNA"/>
</dbReference>
<dbReference type="HOGENOM" id="CLU_1653251_0_0_1"/>
<protein>
    <submittedName>
        <fullName evidence="1">Uncharacterized protein</fullName>
    </submittedName>
</protein>
<reference evidence="1 2" key="1">
    <citation type="submission" date="2014-06" db="EMBL/GenBank/DDBJ databases">
        <title>Evolutionary Origins and Diversification of the Mycorrhizal Mutualists.</title>
        <authorList>
            <consortium name="DOE Joint Genome Institute"/>
            <consortium name="Mycorrhizal Genomics Consortium"/>
            <person name="Kohler A."/>
            <person name="Kuo A."/>
            <person name="Nagy L.G."/>
            <person name="Floudas D."/>
            <person name="Copeland A."/>
            <person name="Barry K.W."/>
            <person name="Cichocki N."/>
            <person name="Veneault-Fourrey C."/>
            <person name="LaButti K."/>
            <person name="Lindquist E.A."/>
            <person name="Lipzen A."/>
            <person name="Lundell T."/>
            <person name="Morin E."/>
            <person name="Murat C."/>
            <person name="Riley R."/>
            <person name="Ohm R."/>
            <person name="Sun H."/>
            <person name="Tunlid A."/>
            <person name="Henrissat B."/>
            <person name="Grigoriev I.V."/>
            <person name="Hibbett D.S."/>
            <person name="Martin F."/>
        </authorList>
    </citation>
    <scope>NUCLEOTIDE SEQUENCE [LARGE SCALE GENOMIC DNA]</scope>
    <source>
        <strain evidence="1 2">SS14</strain>
    </source>
</reference>